<dbReference type="PANTHER" id="PTHR38038">
    <property type="entry name" value="PENICILLIN-BINDING PROTEIN ACTIVATOR LPOA"/>
    <property type="match status" value="1"/>
</dbReference>
<keyword evidence="5" id="KW-0564">Palmitate</keyword>
<proteinExistence type="inferred from homology"/>
<gene>
    <name evidence="8" type="primary">lpoA</name>
    <name evidence="10" type="ORF">VchoM_02963</name>
</gene>
<keyword evidence="2 8" id="KW-0133">Cell shape</keyword>
<dbReference type="InterPro" id="IPR011990">
    <property type="entry name" value="TPR-like_helical_dom_sf"/>
</dbReference>
<reference evidence="10" key="1">
    <citation type="submission" date="2005-09" db="EMBL/GenBank/DDBJ databases">
        <title>Annotation of Vibrio cholerae MO10.</title>
        <authorList>
            <person name="Colwell R."/>
            <person name="Grim C.J."/>
            <person name="Young S."/>
            <person name="Jaffe D."/>
            <person name="Gnerre S."/>
            <person name="Berlin A."/>
            <person name="Heiman D."/>
            <person name="Hepburn T."/>
            <person name="Shea T."/>
            <person name="Sykes S."/>
            <person name="Yandava C."/>
            <person name="Alvarado L."/>
            <person name="Kodira C."/>
            <person name="Borodovsky M."/>
            <person name="Heidelberg J."/>
            <person name="Lander E."/>
            <person name="Galagan J."/>
            <person name="Nusbaum C."/>
            <person name="Birren B."/>
        </authorList>
    </citation>
    <scope>NUCLEOTIDE SEQUENCE [LARGE SCALE GENOMIC DNA]</scope>
    <source>
        <strain evidence="10">MO10</strain>
    </source>
</reference>
<reference evidence="10" key="2">
    <citation type="submission" date="2008-07" db="EMBL/GenBank/DDBJ databases">
        <authorList>
            <consortium name="Broad Institute Genome Sequencing Platform"/>
            <person name="Colwell R."/>
            <person name="Grim C.J."/>
            <person name="Young S."/>
            <person name="Jaffe D."/>
            <person name="Gnerre S."/>
            <person name="Berlin A."/>
            <person name="Heiman D."/>
            <person name="Hepburn T."/>
            <person name="Shea T."/>
            <person name="Sykes S."/>
            <person name="Alvarado L."/>
            <person name="Kodira C."/>
            <person name="Heidelberg J."/>
            <person name="Lander E."/>
            <person name="Galagan J."/>
            <person name="Nusbaum C."/>
            <person name="Birren B."/>
        </authorList>
    </citation>
    <scope>NUCLEOTIDE SEQUENCE [LARGE SCALE GENOMIC DNA]</scope>
    <source>
        <strain evidence="10">MO10</strain>
    </source>
</reference>
<evidence type="ECO:0000256" key="4">
    <source>
        <dbReference type="ARBA" id="ARBA00023136"/>
    </source>
</evidence>
<dbReference type="InterPro" id="IPR007443">
    <property type="entry name" value="LpoA"/>
</dbReference>
<dbReference type="Gene3D" id="1.25.40.10">
    <property type="entry name" value="Tetratricopeptide repeat domain"/>
    <property type="match status" value="1"/>
</dbReference>
<comment type="function">
    <text evidence="8">Regulator of peptidoglycan synthesis that is essential for the function of penicillin-binding protein 1A (PBP1a).</text>
</comment>
<dbReference type="GO" id="GO:0030234">
    <property type="term" value="F:enzyme regulator activity"/>
    <property type="evidence" value="ECO:0007669"/>
    <property type="project" value="UniProtKB-UniRule"/>
</dbReference>
<keyword evidence="7 10" id="KW-0449">Lipoprotein</keyword>
<evidence type="ECO:0000313" key="10">
    <source>
        <dbReference type="EMBL" id="EET24937.1"/>
    </source>
</evidence>
<accession>A0A0X1L367</accession>
<feature type="transmembrane region" description="Helical" evidence="9">
    <location>
        <begin position="20"/>
        <end position="43"/>
    </location>
</feature>
<dbReference type="GO" id="GO:0009252">
    <property type="term" value="P:peptidoglycan biosynthetic process"/>
    <property type="evidence" value="ECO:0007669"/>
    <property type="project" value="UniProtKB-UniRule"/>
</dbReference>
<keyword evidence="6 8" id="KW-0998">Cell outer membrane</keyword>
<dbReference type="HOGENOM" id="CLU_026091_1_0_6"/>
<evidence type="ECO:0000256" key="1">
    <source>
        <dbReference type="ARBA" id="ARBA00022729"/>
    </source>
</evidence>
<sequence length="653" mass="73482">MCDVTQITNRGWDNIKNWSTIWHGFIICHLFTITSTINIETILHGLTKELMAMNHHQRRSVPRLLTPIALSIVLSACSTQPSSPDVVDITAQPLLTAQTYLMRADASQGNQQNDWLIMALKAAIEENNPDQAQLLIMRLAKQPLTPTQQAQWQLLRAQLLANTEQYQEALEQLSFQANWSLPQVQWQQYHQLRADIFTALDRSFDSTRELVALYGLSSNKDKEALADQIWANLNHYSASKIIKLSTEPDEAQLDGWLQLAIYMKTLGSDLPQLKNTLEKWLAENPQHPAAIYTPKAITDILALEIVKPTNTALLLPLTGKFAKQAQFIRDGFVFAMMNDADRQTNATLTIIDTNAETLESVDAILTSKQIDFVVGPLIKGNIEKLQQFQQSRGQMIPTLALNIPDQIDTTAGACYLALSPEQEVAQAAKHLFTQGYRYPLILAPQNAYGERVVEAFNEEWRRYSKNKVAVNLFGDKRQLQRNINSIFGLQDSQQNIAQMESLLGMGLESQPRSRRDIDAVYIVANSSELTLIKPFIEVAINPDTRPPKLFSNSNSNTGGRQYEDLSGVTYSDIPLLIQPAPSIKEQLTQIWPESSNAERRLQALGMDAYRLMVELPQMKIVEGYTIDGQTGVLSIDEQCVVQREISWAEHGVR</sequence>
<dbReference type="AlphaFoldDB" id="A0A0X1L367"/>
<keyword evidence="4 8" id="KW-0472">Membrane</keyword>
<comment type="subunit">
    <text evidence="8">Interacts with PBP1a.</text>
</comment>
<comment type="similarity">
    <text evidence="8">Belongs to the LpoA family.</text>
</comment>
<keyword evidence="1 8" id="KW-0732">Signal</keyword>
<dbReference type="InterPro" id="IPR028082">
    <property type="entry name" value="Peripla_BP_I"/>
</dbReference>
<protein>
    <recommendedName>
        <fullName evidence="8">Penicillin-binding protein activator LpoA</fullName>
        <shortName evidence="8">PBP activator LpoA</shortName>
    </recommendedName>
</protein>
<keyword evidence="9" id="KW-0812">Transmembrane</keyword>
<dbReference type="GO" id="GO:0008360">
    <property type="term" value="P:regulation of cell shape"/>
    <property type="evidence" value="ECO:0007669"/>
    <property type="project" value="UniProtKB-KW"/>
</dbReference>
<dbReference type="PANTHER" id="PTHR38038:SF1">
    <property type="entry name" value="PENICILLIN-BINDING PROTEIN ACTIVATOR LPOA"/>
    <property type="match status" value="1"/>
</dbReference>
<evidence type="ECO:0000256" key="6">
    <source>
        <dbReference type="ARBA" id="ARBA00023237"/>
    </source>
</evidence>
<organism evidence="10">
    <name type="scientific">Vibrio cholerae (strain MO10)</name>
    <dbReference type="NCBI Taxonomy" id="345072"/>
    <lineage>
        <taxon>Bacteria</taxon>
        <taxon>Pseudomonadati</taxon>
        <taxon>Pseudomonadota</taxon>
        <taxon>Gammaproteobacteria</taxon>
        <taxon>Vibrionales</taxon>
        <taxon>Vibrionaceae</taxon>
        <taxon>Vibrio</taxon>
    </lineage>
</organism>
<evidence type="ECO:0000256" key="5">
    <source>
        <dbReference type="ARBA" id="ARBA00023139"/>
    </source>
</evidence>
<evidence type="ECO:0000256" key="2">
    <source>
        <dbReference type="ARBA" id="ARBA00022960"/>
    </source>
</evidence>
<dbReference type="EMBL" id="DS990138">
    <property type="protein sequence ID" value="EET24937.1"/>
    <property type="molecule type" value="Genomic_DNA"/>
</dbReference>
<evidence type="ECO:0000256" key="8">
    <source>
        <dbReference type="HAMAP-Rule" id="MF_01890"/>
    </source>
</evidence>
<dbReference type="SUPFAM" id="SSF53822">
    <property type="entry name" value="Periplasmic binding protein-like I"/>
    <property type="match status" value="1"/>
</dbReference>
<dbReference type="Gene3D" id="1.25.40.650">
    <property type="match status" value="1"/>
</dbReference>
<dbReference type="Proteomes" id="UP000004687">
    <property type="component" value="Unassembled WGS sequence"/>
</dbReference>
<evidence type="ECO:0000256" key="7">
    <source>
        <dbReference type="ARBA" id="ARBA00023288"/>
    </source>
</evidence>
<dbReference type="CDD" id="cd06339">
    <property type="entry name" value="PBP1_YraM_LppC_lipoprotein-like"/>
    <property type="match status" value="1"/>
</dbReference>
<name>A0A0X1L367_VIBCO</name>
<dbReference type="Pfam" id="PF04348">
    <property type="entry name" value="LppC"/>
    <property type="match status" value="1"/>
</dbReference>
<keyword evidence="9" id="KW-1133">Transmembrane helix</keyword>
<dbReference type="GO" id="GO:0031241">
    <property type="term" value="C:periplasmic side of cell outer membrane"/>
    <property type="evidence" value="ECO:0007669"/>
    <property type="project" value="UniProtKB-UniRule"/>
</dbReference>
<evidence type="ECO:0000256" key="3">
    <source>
        <dbReference type="ARBA" id="ARBA00022984"/>
    </source>
</evidence>
<dbReference type="Gene3D" id="3.40.50.2300">
    <property type="match status" value="2"/>
</dbReference>
<evidence type="ECO:0000256" key="9">
    <source>
        <dbReference type="SAM" id="Phobius"/>
    </source>
</evidence>
<dbReference type="HAMAP" id="MF_01890">
    <property type="entry name" value="LpoA"/>
    <property type="match status" value="1"/>
</dbReference>
<keyword evidence="3 8" id="KW-0573">Peptidoglycan synthesis</keyword>